<feature type="non-terminal residue" evidence="1">
    <location>
        <position position="496"/>
    </location>
</feature>
<dbReference type="OrthoDB" id="107110at2759"/>
<feature type="non-terminal residue" evidence="1">
    <location>
        <position position="1"/>
    </location>
</feature>
<sequence>AEEGSRLFEPFYLLDTVDMNTDFKQVPTLKDSEDPQYFFQYGRPLWGALLLPSSEAKGFKPERIIELAMDKLIGGKSFILWKKESQNKISIMETLAIFGPRLCIDIVPQSRYTSHLIASYMHLCLDISEDRECIITSMPSEPVLAEASARIMNDPDVCFTELINQLSSALKKGVVEAGYRGELTARLLLLKAWDDCSKKKYPRGTDVGNDYSRFVTLNEFLRSLLADKVYNKIENRLGEKVMFTGTKFGEAYIKFTHFINITYTPNRKNLRDALIRGVAFSWKRNQRGVDIIIPIYIGTLYEQFNEDRISYILIQVKNWSTHNKGDDYLLYATAFLSPAYTGIEELPHMPFLSLYLQLGATTEFVDIPEEFVETRQTRQVTSCKRKINEVLKDYKTDNNETRKEFFKKIRIDYEKEVSGAEITAFREYFQISLGLFGLSSNVYNCLGQFTPVSTTSSSATSNDLTNSLKHLLSAWVDPTMGGNQEKMKIIKRMDPM</sequence>
<organism evidence="1 2">
    <name type="scientific">Ambispora leptoticha</name>
    <dbReference type="NCBI Taxonomy" id="144679"/>
    <lineage>
        <taxon>Eukaryota</taxon>
        <taxon>Fungi</taxon>
        <taxon>Fungi incertae sedis</taxon>
        <taxon>Mucoromycota</taxon>
        <taxon>Glomeromycotina</taxon>
        <taxon>Glomeromycetes</taxon>
        <taxon>Archaeosporales</taxon>
        <taxon>Ambisporaceae</taxon>
        <taxon>Ambispora</taxon>
    </lineage>
</organism>
<dbReference type="PANTHER" id="PTHR33266:SF1">
    <property type="entry name" value="F-BOX DOMAIN-CONTAINING PROTEIN"/>
    <property type="match status" value="1"/>
</dbReference>
<accession>A0A9N9NG80</accession>
<evidence type="ECO:0000313" key="1">
    <source>
        <dbReference type="EMBL" id="CAG8729753.1"/>
    </source>
</evidence>
<name>A0A9N9NG80_9GLOM</name>
<protein>
    <submittedName>
        <fullName evidence="1">8733_t:CDS:1</fullName>
    </submittedName>
</protein>
<dbReference type="PANTHER" id="PTHR33266">
    <property type="entry name" value="CHROMOSOME 15, WHOLE GENOME SHOTGUN SEQUENCE"/>
    <property type="match status" value="1"/>
</dbReference>
<gene>
    <name evidence="1" type="ORF">ALEPTO_LOCUS12578</name>
</gene>
<evidence type="ECO:0000313" key="2">
    <source>
        <dbReference type="Proteomes" id="UP000789508"/>
    </source>
</evidence>
<proteinExistence type="predicted"/>
<dbReference type="Proteomes" id="UP000789508">
    <property type="component" value="Unassembled WGS sequence"/>
</dbReference>
<dbReference type="EMBL" id="CAJVPS010029891">
    <property type="protein sequence ID" value="CAG8729753.1"/>
    <property type="molecule type" value="Genomic_DNA"/>
</dbReference>
<reference evidence="1" key="1">
    <citation type="submission" date="2021-06" db="EMBL/GenBank/DDBJ databases">
        <authorList>
            <person name="Kallberg Y."/>
            <person name="Tangrot J."/>
            <person name="Rosling A."/>
        </authorList>
    </citation>
    <scope>NUCLEOTIDE SEQUENCE</scope>
    <source>
        <strain evidence="1">FL130A</strain>
    </source>
</reference>
<comment type="caution">
    <text evidence="1">The sequence shown here is derived from an EMBL/GenBank/DDBJ whole genome shotgun (WGS) entry which is preliminary data.</text>
</comment>
<keyword evidence="2" id="KW-1185">Reference proteome</keyword>
<dbReference type="AlphaFoldDB" id="A0A9N9NG80"/>